<keyword evidence="6" id="KW-0368">Histidine biosynthesis</keyword>
<dbReference type="Proteomes" id="UP001259803">
    <property type="component" value="Unassembled WGS sequence"/>
</dbReference>
<evidence type="ECO:0000256" key="3">
    <source>
        <dbReference type="ARBA" id="ARBA00012721"/>
    </source>
</evidence>
<reference evidence="8 9" key="1">
    <citation type="submission" date="2023-09" db="EMBL/GenBank/DDBJ databases">
        <authorList>
            <person name="Rey-Velasco X."/>
        </authorList>
    </citation>
    <scope>NUCLEOTIDE SEQUENCE [LARGE SCALE GENOMIC DNA]</scope>
    <source>
        <strain evidence="8 9">F390</strain>
    </source>
</reference>
<evidence type="ECO:0000256" key="5">
    <source>
        <dbReference type="ARBA" id="ARBA00022801"/>
    </source>
</evidence>
<dbReference type="InterPro" id="IPR038019">
    <property type="entry name" value="PRib_AMP_CycHydrolase_sf"/>
</dbReference>
<keyword evidence="9" id="KW-1185">Reference proteome</keyword>
<dbReference type="EC" id="3.5.4.19" evidence="3"/>
<dbReference type="NCBIfam" id="NF000768">
    <property type="entry name" value="PRK00051.1"/>
    <property type="match status" value="1"/>
</dbReference>
<evidence type="ECO:0000313" key="9">
    <source>
        <dbReference type="Proteomes" id="UP001259803"/>
    </source>
</evidence>
<keyword evidence="4" id="KW-0028">Amino-acid biosynthesis</keyword>
<accession>A0ABU2ZJ37</accession>
<evidence type="ECO:0000256" key="4">
    <source>
        <dbReference type="ARBA" id="ARBA00022605"/>
    </source>
</evidence>
<organism evidence="8 9">
    <name type="scientific">Croceicoccus esteveae</name>
    <dbReference type="NCBI Taxonomy" id="3075597"/>
    <lineage>
        <taxon>Bacteria</taxon>
        <taxon>Pseudomonadati</taxon>
        <taxon>Pseudomonadota</taxon>
        <taxon>Alphaproteobacteria</taxon>
        <taxon>Sphingomonadales</taxon>
        <taxon>Erythrobacteraceae</taxon>
        <taxon>Croceicoccus</taxon>
    </lineage>
</organism>
<dbReference type="InterPro" id="IPR002496">
    <property type="entry name" value="PRib_AMP_CycHydrolase_dom"/>
</dbReference>
<sequence length="119" mass="13205">MDLETTTEFRPVFGTDGLIAAVCVDDRDSAVLMVAHMNADALDLTRRSGFAHFWSRSRQEIWKKGESSGHTLRLVTMFTDCDQDCLLLRVLPAGPACHTLARSCFYRQVTDAGLTRAPA</sequence>
<evidence type="ECO:0000313" key="8">
    <source>
        <dbReference type="EMBL" id="MDT0576625.1"/>
    </source>
</evidence>
<dbReference type="PANTHER" id="PTHR42945:SF1">
    <property type="entry name" value="HISTIDINE BIOSYNTHESIS BIFUNCTIONAL PROTEIN HIS7"/>
    <property type="match status" value="1"/>
</dbReference>
<dbReference type="Gene3D" id="3.10.20.810">
    <property type="entry name" value="Phosphoribosyl-AMP cyclohydrolase"/>
    <property type="match status" value="1"/>
</dbReference>
<evidence type="ECO:0000259" key="7">
    <source>
        <dbReference type="Pfam" id="PF01502"/>
    </source>
</evidence>
<dbReference type="RefSeq" id="WP_311341203.1">
    <property type="nucleotide sequence ID" value="NZ_JAVRHS010000009.1"/>
</dbReference>
<gene>
    <name evidence="8" type="primary">hisI</name>
    <name evidence="8" type="ORF">RM533_10575</name>
</gene>
<evidence type="ECO:0000256" key="6">
    <source>
        <dbReference type="ARBA" id="ARBA00023102"/>
    </source>
</evidence>
<dbReference type="PANTHER" id="PTHR42945">
    <property type="entry name" value="HISTIDINE BIOSYNTHESIS BIFUNCTIONAL PROTEIN"/>
    <property type="match status" value="1"/>
</dbReference>
<dbReference type="GO" id="GO:0004635">
    <property type="term" value="F:phosphoribosyl-AMP cyclohydrolase activity"/>
    <property type="evidence" value="ECO:0007669"/>
    <property type="project" value="UniProtKB-EC"/>
</dbReference>
<comment type="caution">
    <text evidence="8">The sequence shown here is derived from an EMBL/GenBank/DDBJ whole genome shotgun (WGS) entry which is preliminary data.</text>
</comment>
<dbReference type="SUPFAM" id="SSF141734">
    <property type="entry name" value="HisI-like"/>
    <property type="match status" value="1"/>
</dbReference>
<proteinExistence type="predicted"/>
<keyword evidence="5 8" id="KW-0378">Hydrolase</keyword>
<evidence type="ECO:0000256" key="1">
    <source>
        <dbReference type="ARBA" id="ARBA00000024"/>
    </source>
</evidence>
<comment type="catalytic activity">
    <reaction evidence="1">
        <text>1-(5-phospho-beta-D-ribosyl)-5'-AMP + H2O = 1-(5-phospho-beta-D-ribosyl)-5-[(5-phospho-beta-D-ribosylamino)methylideneamino]imidazole-4-carboxamide</text>
        <dbReference type="Rhea" id="RHEA:20049"/>
        <dbReference type="ChEBI" id="CHEBI:15377"/>
        <dbReference type="ChEBI" id="CHEBI:58435"/>
        <dbReference type="ChEBI" id="CHEBI:59457"/>
        <dbReference type="EC" id="3.5.4.19"/>
    </reaction>
</comment>
<protein>
    <recommendedName>
        <fullName evidence="3">phosphoribosyl-AMP cyclohydrolase</fullName>
        <ecNumber evidence="3">3.5.4.19</ecNumber>
    </recommendedName>
</protein>
<feature type="domain" description="Phosphoribosyl-AMP cyclohydrolase" evidence="7">
    <location>
        <begin position="33"/>
        <end position="106"/>
    </location>
</feature>
<dbReference type="Pfam" id="PF01502">
    <property type="entry name" value="PRA-CH"/>
    <property type="match status" value="1"/>
</dbReference>
<evidence type="ECO:0000256" key="2">
    <source>
        <dbReference type="ARBA" id="ARBA00005169"/>
    </source>
</evidence>
<dbReference type="EMBL" id="JAVRHS010000009">
    <property type="protein sequence ID" value="MDT0576625.1"/>
    <property type="molecule type" value="Genomic_DNA"/>
</dbReference>
<comment type="pathway">
    <text evidence="2">Amino-acid biosynthesis; L-histidine biosynthesis; L-histidine from 5-phospho-alpha-D-ribose 1-diphosphate: step 3/9.</text>
</comment>
<name>A0ABU2ZJ37_9SPHN</name>